<protein>
    <submittedName>
        <fullName evidence="1">Uncharacterized protein</fullName>
    </submittedName>
</protein>
<evidence type="ECO:0000313" key="1">
    <source>
        <dbReference type="EMBL" id="KAI3960912.1"/>
    </source>
</evidence>
<dbReference type="AlphaFoldDB" id="A0AAD4XZB1"/>
<evidence type="ECO:0000313" key="2">
    <source>
        <dbReference type="Proteomes" id="UP001202328"/>
    </source>
</evidence>
<comment type="caution">
    <text evidence="1">The sequence shown here is derived from an EMBL/GenBank/DDBJ whole genome shotgun (WGS) entry which is preliminary data.</text>
</comment>
<dbReference type="Proteomes" id="UP001202328">
    <property type="component" value="Unassembled WGS sequence"/>
</dbReference>
<gene>
    <name evidence="1" type="ORF">MKW98_019113</name>
</gene>
<sequence length="103" mass="11759">MKAESECSAALQQDCSGYREMLTPVKSALDVNLDEKVNHVSLDNAEPQYHKAGSGRGGKTRRFTKRTYLKAVEEKFQDNRKKYHEIKDIEANRIEISDAKSRV</sequence>
<proteinExistence type="predicted"/>
<accession>A0AAD4XZB1</accession>
<dbReference type="EMBL" id="JAJJMB010000835">
    <property type="protein sequence ID" value="KAI3960912.1"/>
    <property type="molecule type" value="Genomic_DNA"/>
</dbReference>
<name>A0AAD4XZB1_9MAGN</name>
<keyword evidence="2" id="KW-1185">Reference proteome</keyword>
<organism evidence="1 2">
    <name type="scientific">Papaver atlanticum</name>
    <dbReference type="NCBI Taxonomy" id="357466"/>
    <lineage>
        <taxon>Eukaryota</taxon>
        <taxon>Viridiplantae</taxon>
        <taxon>Streptophyta</taxon>
        <taxon>Embryophyta</taxon>
        <taxon>Tracheophyta</taxon>
        <taxon>Spermatophyta</taxon>
        <taxon>Magnoliopsida</taxon>
        <taxon>Ranunculales</taxon>
        <taxon>Papaveraceae</taxon>
        <taxon>Papaveroideae</taxon>
        <taxon>Papaver</taxon>
    </lineage>
</organism>
<reference evidence="1" key="1">
    <citation type="submission" date="2022-04" db="EMBL/GenBank/DDBJ databases">
        <title>A functionally conserved STORR gene fusion in Papaver species that diverged 16.8 million years ago.</title>
        <authorList>
            <person name="Catania T."/>
        </authorList>
    </citation>
    <scope>NUCLEOTIDE SEQUENCE</scope>
    <source>
        <strain evidence="1">S-188037</strain>
    </source>
</reference>